<dbReference type="OrthoDB" id="9806359at2"/>
<evidence type="ECO:0000313" key="10">
    <source>
        <dbReference type="Proteomes" id="UP000264883"/>
    </source>
</evidence>
<dbReference type="Pfam" id="PF00483">
    <property type="entry name" value="NTP_transferase"/>
    <property type="match status" value="1"/>
</dbReference>
<protein>
    <recommendedName>
        <fullName evidence="2">mannose-1-phosphate guanylyltransferase</fullName>
        <ecNumber evidence="2">2.7.7.13</ecNumber>
    </recommendedName>
</protein>
<dbReference type="EMBL" id="CP016786">
    <property type="protein sequence ID" value="ASW44442.1"/>
    <property type="molecule type" value="Genomic_DNA"/>
</dbReference>
<dbReference type="SUPFAM" id="SSF159283">
    <property type="entry name" value="Guanosine diphospho-D-mannose pyrophosphorylase/mannose-6-phosphate isomerase linker domain"/>
    <property type="match status" value="1"/>
</dbReference>
<dbReference type="EC" id="2.7.7.13" evidence="2"/>
<dbReference type="GO" id="GO:0005525">
    <property type="term" value="F:GTP binding"/>
    <property type="evidence" value="ECO:0007669"/>
    <property type="project" value="UniProtKB-KW"/>
</dbReference>
<keyword evidence="6" id="KW-0342">GTP-binding</keyword>
<feature type="domain" description="Nucleotidyl transferase" evidence="8">
    <location>
        <begin position="1"/>
        <end position="275"/>
    </location>
</feature>
<keyword evidence="10" id="KW-1185">Reference proteome</keyword>
<evidence type="ECO:0000256" key="7">
    <source>
        <dbReference type="ARBA" id="ARBA00047343"/>
    </source>
</evidence>
<reference evidence="9 10" key="1">
    <citation type="submission" date="2016-08" db="EMBL/GenBank/DDBJ databases">
        <title>Complete Genome Sequence Of The Indigo Reducing Clostridium isatidis DSM15098.</title>
        <authorList>
            <person name="Little G.T."/>
            <person name="Minton N.P."/>
        </authorList>
    </citation>
    <scope>NUCLEOTIDE SEQUENCE [LARGE SCALE GENOMIC DNA]</scope>
    <source>
        <strain evidence="9 10">DSM 15098</strain>
    </source>
</reference>
<dbReference type="CDD" id="cd02509">
    <property type="entry name" value="GDP-M1P_Guanylyltransferase"/>
    <property type="match status" value="1"/>
</dbReference>
<comment type="catalytic activity">
    <reaction evidence="7">
        <text>alpha-D-mannose 1-phosphate + GTP + H(+) = GDP-alpha-D-mannose + diphosphate</text>
        <dbReference type="Rhea" id="RHEA:15229"/>
        <dbReference type="ChEBI" id="CHEBI:15378"/>
        <dbReference type="ChEBI" id="CHEBI:33019"/>
        <dbReference type="ChEBI" id="CHEBI:37565"/>
        <dbReference type="ChEBI" id="CHEBI:57527"/>
        <dbReference type="ChEBI" id="CHEBI:58409"/>
        <dbReference type="EC" id="2.7.7.13"/>
    </reaction>
</comment>
<dbReference type="Proteomes" id="UP000264883">
    <property type="component" value="Chromosome"/>
</dbReference>
<dbReference type="FunFam" id="3.90.550.10:FF:000046">
    <property type="entry name" value="Mannose-1-phosphate guanylyltransferase (GDP)"/>
    <property type="match status" value="1"/>
</dbReference>
<dbReference type="PANTHER" id="PTHR46390">
    <property type="entry name" value="MANNOSE-1-PHOSPHATE GUANYLYLTRANSFERASE"/>
    <property type="match status" value="1"/>
</dbReference>
<dbReference type="RefSeq" id="WP_119866559.1">
    <property type="nucleotide sequence ID" value="NZ_CP016786.1"/>
</dbReference>
<dbReference type="GO" id="GO:0009298">
    <property type="term" value="P:GDP-mannose biosynthetic process"/>
    <property type="evidence" value="ECO:0007669"/>
    <property type="project" value="TreeGrafter"/>
</dbReference>
<evidence type="ECO:0000256" key="5">
    <source>
        <dbReference type="ARBA" id="ARBA00022741"/>
    </source>
</evidence>
<dbReference type="InterPro" id="IPR029044">
    <property type="entry name" value="Nucleotide-diphossugar_trans"/>
</dbReference>
<evidence type="ECO:0000259" key="8">
    <source>
        <dbReference type="Pfam" id="PF00483"/>
    </source>
</evidence>
<keyword evidence="3 9" id="KW-0808">Transferase</keyword>
<evidence type="ECO:0000256" key="2">
    <source>
        <dbReference type="ARBA" id="ARBA00012387"/>
    </source>
</evidence>
<sequence>MAGGKGTRFWPLSTEEKPKQFLKLVGDQTMLQMTISRVRDIASSINNIFICTCENYVNLVREQIPDFPVENIIIEPYAKNTAPCIALSAFHILKKFKDSTMVVLPADHLIENESIFRDIILSANDFVNNNIESILTIGIKPYRPETGYGYIKYDEKVDNVKGNTIYNVNKFIEKPNYELAKKYVRDGNYLWNCGIFIWKTSNILNLIREYMSNTYNILSEIVETDRDSYYEVLKKKYNSVDEISIDYGIMEKVSNIYVIIGDFEWDDLGNWSSVERYSILDENLNVERDNVNAYKSKGNIVITKKPILLNNINDLIIVETDDYIMISSKSKEQEIKLAKEYFDI</sequence>
<dbReference type="GO" id="GO:0004475">
    <property type="term" value="F:mannose-1-phosphate guanylyltransferase (GTP) activity"/>
    <property type="evidence" value="ECO:0007669"/>
    <property type="project" value="UniProtKB-EC"/>
</dbReference>
<dbReference type="Gene3D" id="3.90.550.10">
    <property type="entry name" value="Spore Coat Polysaccharide Biosynthesis Protein SpsA, Chain A"/>
    <property type="match status" value="1"/>
</dbReference>
<name>A0A343JFY4_9CLOT</name>
<dbReference type="InterPro" id="IPR049577">
    <property type="entry name" value="GMPP_N"/>
</dbReference>
<evidence type="ECO:0000256" key="4">
    <source>
        <dbReference type="ARBA" id="ARBA00022695"/>
    </source>
</evidence>
<dbReference type="KEGG" id="cia:BEN51_02865"/>
<dbReference type="PANTHER" id="PTHR46390:SF1">
    <property type="entry name" value="MANNOSE-1-PHOSPHATE GUANYLYLTRANSFERASE"/>
    <property type="match status" value="1"/>
</dbReference>
<accession>A0A343JFY4</accession>
<evidence type="ECO:0000256" key="1">
    <source>
        <dbReference type="ARBA" id="ARBA00006115"/>
    </source>
</evidence>
<dbReference type="InterPro" id="IPR005835">
    <property type="entry name" value="NTP_transferase_dom"/>
</dbReference>
<gene>
    <name evidence="9" type="ORF">BEN51_02865</name>
</gene>
<evidence type="ECO:0000313" key="9">
    <source>
        <dbReference type="EMBL" id="ASW44442.1"/>
    </source>
</evidence>
<proteinExistence type="inferred from homology"/>
<evidence type="ECO:0000256" key="3">
    <source>
        <dbReference type="ARBA" id="ARBA00022679"/>
    </source>
</evidence>
<keyword evidence="4 9" id="KW-0548">Nucleotidyltransferase</keyword>
<dbReference type="SUPFAM" id="SSF53448">
    <property type="entry name" value="Nucleotide-diphospho-sugar transferases"/>
    <property type="match status" value="1"/>
</dbReference>
<comment type="similarity">
    <text evidence="1">Belongs to the mannose-6-phosphate isomerase type 2 family.</text>
</comment>
<dbReference type="InterPro" id="IPR051161">
    <property type="entry name" value="Mannose-6P_isomerase_type2"/>
</dbReference>
<organism evidence="9 10">
    <name type="scientific">Clostridium isatidis</name>
    <dbReference type="NCBI Taxonomy" id="182773"/>
    <lineage>
        <taxon>Bacteria</taxon>
        <taxon>Bacillati</taxon>
        <taxon>Bacillota</taxon>
        <taxon>Clostridia</taxon>
        <taxon>Eubacteriales</taxon>
        <taxon>Clostridiaceae</taxon>
        <taxon>Clostridium</taxon>
    </lineage>
</organism>
<keyword evidence="5" id="KW-0547">Nucleotide-binding</keyword>
<evidence type="ECO:0000256" key="6">
    <source>
        <dbReference type="ARBA" id="ARBA00023134"/>
    </source>
</evidence>
<dbReference type="AlphaFoldDB" id="A0A343JFY4"/>